<keyword evidence="10" id="KW-0044">Antibiotic</keyword>
<reference evidence="17" key="1">
    <citation type="submission" date="2025-08" db="UniProtKB">
        <authorList>
            <consortium name="RefSeq"/>
        </authorList>
    </citation>
    <scope>IDENTIFICATION</scope>
    <source>
        <tissue evidence="17">Leaf</tissue>
    </source>
</reference>
<keyword evidence="3" id="KW-0295">Fungicide</keyword>
<dbReference type="GO" id="GO:0042742">
    <property type="term" value="P:defense response to bacterium"/>
    <property type="evidence" value="ECO:0007669"/>
    <property type="project" value="UniProtKB-KW"/>
</dbReference>
<dbReference type="InterPro" id="IPR051378">
    <property type="entry name" value="Cell2Cell_Antifungal"/>
</dbReference>
<evidence type="ECO:0000256" key="8">
    <source>
        <dbReference type="ARBA" id="ARBA00022821"/>
    </source>
</evidence>
<evidence type="ECO:0000256" key="13">
    <source>
        <dbReference type="ARBA" id="ARBA00024184"/>
    </source>
</evidence>
<dbReference type="RefSeq" id="XP_030543915.1">
    <property type="nucleotide sequence ID" value="XM_030688055.1"/>
</dbReference>
<dbReference type="Pfam" id="PF01657">
    <property type="entry name" value="Stress-antifung"/>
    <property type="match status" value="1"/>
</dbReference>
<dbReference type="PANTHER" id="PTHR32080:SF54">
    <property type="entry name" value="GNK2-HOMOLOGOUS DOMAIN-CONTAINING PROTEIN"/>
    <property type="match status" value="1"/>
</dbReference>
<dbReference type="KEGG" id="rarg:115750585"/>
<keyword evidence="2" id="KW-0929">Antimicrobial</keyword>
<dbReference type="GO" id="GO:0005886">
    <property type="term" value="C:plasma membrane"/>
    <property type="evidence" value="ECO:0007669"/>
    <property type="project" value="UniProtKB-SubCell"/>
</dbReference>
<keyword evidence="12" id="KW-1015">Disulfide bond</keyword>
<dbReference type="Gene3D" id="3.30.430.20">
    <property type="entry name" value="Gnk2 domain, C-X8-C-X2-C motif"/>
    <property type="match status" value="1"/>
</dbReference>
<evidence type="ECO:0000256" key="5">
    <source>
        <dbReference type="ARBA" id="ARBA00022729"/>
    </source>
</evidence>
<name>A0A8B8Q9Y3_9MYRT</name>
<evidence type="ECO:0000256" key="4">
    <source>
        <dbReference type="ARBA" id="ARBA00022581"/>
    </source>
</evidence>
<keyword evidence="8" id="KW-0611">Plant defense</keyword>
<evidence type="ECO:0000256" key="10">
    <source>
        <dbReference type="ARBA" id="ARBA00023022"/>
    </source>
</evidence>
<dbReference type="InterPro" id="IPR038408">
    <property type="entry name" value="GNK2_sf"/>
</dbReference>
<keyword evidence="9" id="KW-0965">Cell junction</keyword>
<dbReference type="CDD" id="cd23509">
    <property type="entry name" value="Gnk2-like"/>
    <property type="match status" value="1"/>
</dbReference>
<evidence type="ECO:0000256" key="12">
    <source>
        <dbReference type="ARBA" id="ARBA00023157"/>
    </source>
</evidence>
<dbReference type="GO" id="GO:0050832">
    <property type="term" value="P:defense response to fungus"/>
    <property type="evidence" value="ECO:0007669"/>
    <property type="project" value="UniProtKB-KW"/>
</dbReference>
<dbReference type="GO" id="GO:0031640">
    <property type="term" value="P:killing of cells of another organism"/>
    <property type="evidence" value="ECO:0007669"/>
    <property type="project" value="UniProtKB-KW"/>
</dbReference>
<comment type="similarity">
    <text evidence="14">Belongs to the cysteine-rich repeat secretory protein family. Plasmodesmata-located proteins (PDLD) subfamily.</text>
</comment>
<keyword evidence="6" id="KW-0430">Lectin</keyword>
<evidence type="ECO:0000256" key="7">
    <source>
        <dbReference type="ARBA" id="ARBA00022737"/>
    </source>
</evidence>
<dbReference type="PANTHER" id="PTHR32080">
    <property type="entry name" value="ANTIFUNGAL PROTEIN GINKBILOBIN-2-LIKE"/>
    <property type="match status" value="1"/>
</dbReference>
<evidence type="ECO:0000256" key="11">
    <source>
        <dbReference type="ARBA" id="ARBA00023035"/>
    </source>
</evidence>
<sequence>MDLGNLAFTFTYLCSDQVYDSGDPYGDNVVFVLNNLVMLTQGQGYDFYTWSPSPTAIAYGHAACYTGMDYYNCYSCLFTPRHEVLQFCPNRLGAQLHMEDNYCTMRYEEYQFFDN</sequence>
<feature type="domain" description="Gnk2-homologous" evidence="15">
    <location>
        <begin position="7"/>
        <end position="112"/>
    </location>
</feature>
<organism evidence="16 17">
    <name type="scientific">Rhodamnia argentea</name>
    <dbReference type="NCBI Taxonomy" id="178133"/>
    <lineage>
        <taxon>Eukaryota</taxon>
        <taxon>Viridiplantae</taxon>
        <taxon>Streptophyta</taxon>
        <taxon>Embryophyta</taxon>
        <taxon>Tracheophyta</taxon>
        <taxon>Spermatophyta</taxon>
        <taxon>Magnoliopsida</taxon>
        <taxon>eudicotyledons</taxon>
        <taxon>Gunneridae</taxon>
        <taxon>Pentapetalae</taxon>
        <taxon>rosids</taxon>
        <taxon>malvids</taxon>
        <taxon>Myrtales</taxon>
        <taxon>Myrtaceae</taxon>
        <taxon>Myrtoideae</taxon>
        <taxon>Myrteae</taxon>
        <taxon>Australasian group</taxon>
        <taxon>Rhodamnia</taxon>
    </lineage>
</organism>
<keyword evidence="16" id="KW-1185">Reference proteome</keyword>
<evidence type="ECO:0000256" key="1">
    <source>
        <dbReference type="ARBA" id="ARBA00004251"/>
    </source>
</evidence>
<dbReference type="AlphaFoldDB" id="A0A8B8Q9Y3"/>
<evidence type="ECO:0000256" key="6">
    <source>
        <dbReference type="ARBA" id="ARBA00022734"/>
    </source>
</evidence>
<proteinExistence type="inferred from homology"/>
<accession>A0A8B8Q9Y3</accession>
<evidence type="ECO:0000259" key="15">
    <source>
        <dbReference type="PROSITE" id="PS51473"/>
    </source>
</evidence>
<evidence type="ECO:0000256" key="2">
    <source>
        <dbReference type="ARBA" id="ARBA00022529"/>
    </source>
</evidence>
<evidence type="ECO:0000313" key="17">
    <source>
        <dbReference type="RefSeq" id="XP_030543915.1"/>
    </source>
</evidence>
<dbReference type="GO" id="GO:0009506">
    <property type="term" value="C:plasmodesma"/>
    <property type="evidence" value="ECO:0007669"/>
    <property type="project" value="UniProtKB-SubCell"/>
</dbReference>
<dbReference type="PROSITE" id="PS51473">
    <property type="entry name" value="GNK2"/>
    <property type="match status" value="1"/>
</dbReference>
<keyword evidence="5" id="KW-0732">Signal</keyword>
<gene>
    <name evidence="17" type="primary">LOC115750585</name>
</gene>
<evidence type="ECO:0000313" key="16">
    <source>
        <dbReference type="Proteomes" id="UP000827889"/>
    </source>
</evidence>
<dbReference type="Proteomes" id="UP000827889">
    <property type="component" value="Chromosome 10"/>
</dbReference>
<dbReference type="InterPro" id="IPR002902">
    <property type="entry name" value="GNK2"/>
</dbReference>
<evidence type="ECO:0000256" key="3">
    <source>
        <dbReference type="ARBA" id="ARBA00022577"/>
    </source>
</evidence>
<keyword evidence="4" id="KW-0945">Host-virus interaction</keyword>
<keyword evidence="7" id="KW-0677">Repeat</keyword>
<evidence type="ECO:0000256" key="9">
    <source>
        <dbReference type="ARBA" id="ARBA00022949"/>
    </source>
</evidence>
<keyword evidence="11" id="KW-0465">Mannose-binding</keyword>
<protein>
    <submittedName>
        <fullName evidence="17">Antifungal protein ginkbilobin-like protein</fullName>
    </submittedName>
</protein>
<comment type="subcellular location">
    <subcellularLocation>
        <location evidence="13">Cell junction</location>
        <location evidence="13">Plasmodesma</location>
    </subcellularLocation>
    <subcellularLocation>
        <location evidence="1">Cell membrane</location>
        <topology evidence="1">Single-pass type I membrane protein</topology>
    </subcellularLocation>
</comment>
<dbReference type="GeneID" id="115750585"/>
<dbReference type="OrthoDB" id="1888914at2759"/>
<dbReference type="GO" id="GO:0005537">
    <property type="term" value="F:D-mannose binding"/>
    <property type="evidence" value="ECO:0007669"/>
    <property type="project" value="UniProtKB-KW"/>
</dbReference>
<evidence type="ECO:0000256" key="14">
    <source>
        <dbReference type="ARBA" id="ARBA00038393"/>
    </source>
</evidence>